<dbReference type="GO" id="GO:0005634">
    <property type="term" value="C:nucleus"/>
    <property type="evidence" value="ECO:0007669"/>
    <property type="project" value="TreeGrafter"/>
</dbReference>
<feature type="domain" description="AAA+ ATPase" evidence="1">
    <location>
        <begin position="40"/>
        <end position="185"/>
    </location>
</feature>
<dbReference type="InterPro" id="IPR008921">
    <property type="entry name" value="DNA_pol3_clamp-load_cplx_C"/>
</dbReference>
<dbReference type="InterPro" id="IPR027417">
    <property type="entry name" value="P-loop_NTPase"/>
</dbReference>
<accession>A0A6C0AM30</accession>
<dbReference type="Gene3D" id="3.40.50.300">
    <property type="entry name" value="P-loop containing nucleotide triphosphate hydrolases"/>
    <property type="match status" value="1"/>
</dbReference>
<evidence type="ECO:0000313" key="2">
    <source>
        <dbReference type="EMBL" id="QHS80676.1"/>
    </source>
</evidence>
<dbReference type="SUPFAM" id="SSF48019">
    <property type="entry name" value="post-AAA+ oligomerization domain-like"/>
    <property type="match status" value="1"/>
</dbReference>
<evidence type="ECO:0000259" key="1">
    <source>
        <dbReference type="SMART" id="SM00382"/>
    </source>
</evidence>
<dbReference type="PANTHER" id="PTHR23389">
    <property type="entry name" value="CHROMOSOME TRANSMISSION FIDELITY FACTOR 18"/>
    <property type="match status" value="1"/>
</dbReference>
<reference evidence="2" key="1">
    <citation type="journal article" date="2020" name="Nature">
        <title>Giant virus diversity and host interactions through global metagenomics.</title>
        <authorList>
            <person name="Schulz F."/>
            <person name="Roux S."/>
            <person name="Paez-Espino D."/>
            <person name="Jungbluth S."/>
            <person name="Walsh D.A."/>
            <person name="Denef V.J."/>
            <person name="McMahon K.D."/>
            <person name="Konstantinidis K.T."/>
            <person name="Eloe-Fadrosh E.A."/>
            <person name="Kyrpides N.C."/>
            <person name="Woyke T."/>
        </authorList>
    </citation>
    <scope>NUCLEOTIDE SEQUENCE</scope>
    <source>
        <strain evidence="2">GVMAG-S-1091796-13</strain>
    </source>
</reference>
<dbReference type="Gene3D" id="1.20.272.10">
    <property type="match status" value="1"/>
</dbReference>
<dbReference type="PANTHER" id="PTHR23389:SF13">
    <property type="entry name" value="AAA+ ATPASE DOMAIN-CONTAINING PROTEIN"/>
    <property type="match status" value="1"/>
</dbReference>
<dbReference type="InterPro" id="IPR003593">
    <property type="entry name" value="AAA+_ATPase"/>
</dbReference>
<protein>
    <recommendedName>
        <fullName evidence="1">AAA+ ATPase domain-containing protein</fullName>
    </recommendedName>
</protein>
<dbReference type="GO" id="GO:0003677">
    <property type="term" value="F:DNA binding"/>
    <property type="evidence" value="ECO:0007669"/>
    <property type="project" value="InterPro"/>
</dbReference>
<dbReference type="SMART" id="SM00382">
    <property type="entry name" value="AAA"/>
    <property type="match status" value="1"/>
</dbReference>
<organism evidence="2">
    <name type="scientific">viral metagenome</name>
    <dbReference type="NCBI Taxonomy" id="1070528"/>
    <lineage>
        <taxon>unclassified sequences</taxon>
        <taxon>metagenomes</taxon>
        <taxon>organismal metagenomes</taxon>
    </lineage>
</organism>
<dbReference type="SUPFAM" id="SSF52540">
    <property type="entry name" value="P-loop containing nucleoside triphosphate hydrolases"/>
    <property type="match status" value="1"/>
</dbReference>
<dbReference type="EMBL" id="MN740716">
    <property type="protein sequence ID" value="QHS80676.1"/>
    <property type="molecule type" value="Genomic_DNA"/>
</dbReference>
<proteinExistence type="predicted"/>
<sequence length="567" mass="67410">MFSQKYKPTTQKSLFHKDVVNNIRKWIQNIEYKYETIKDVKQILFLNGPVGCGKSVTIECLFKAYNLINVDSDNLRNADKINDALQQIINFNGITLANIDKWNHKNKKDKNNIVFIDNIELCERGIESFINLIYTRNINVPIILICNTAKYKDIFSSYKNCTFVDFKHPSLLEMSKLIIDINKEECLNLEKDMIKQIIEKSQNDIRQIIFILEQWNISKASKISFVKFIDTIDIKYTDEDLSKKMEYIFKSKGKFDFNKAYNKFLCEPHVISNNIFQNYVNITLDFKLRVSETNKTSDKDDLDILNNMVKVTDNISYSNIIHNEIYEHQQWQLYDEYINSSCIIPTYYLQKNNEIIFKELDMNYRLNFNSFKDISYNFINSYNEVKNICKKNTHYSKFNINDSNINANSIFYPLNCFYIVNILLDNMKIVNRYFDTNKRGKNTTKKEKLELYNNMNDIEVKNALDKIFQIIYDYKLFEIDIDNLDKLKKDGDEIIKKNFQKINLRVLKRLLNIFTFDDNNKIFKSNIETSLQYKILEYLINQSNYNKVPIVNTVDDMTIDLDKIWGF</sequence>
<name>A0A6C0AM30_9ZZZZ</name>
<dbReference type="Pfam" id="PF03215">
    <property type="entry name" value="Rad17"/>
    <property type="match status" value="1"/>
</dbReference>
<dbReference type="AlphaFoldDB" id="A0A6C0AM30"/>
<dbReference type="GO" id="GO:0006260">
    <property type="term" value="P:DNA replication"/>
    <property type="evidence" value="ECO:0007669"/>
    <property type="project" value="InterPro"/>
</dbReference>